<name>A0ACA9KNF4_9GLOM</name>
<evidence type="ECO:0000313" key="1">
    <source>
        <dbReference type="EMBL" id="CAG8483795.1"/>
    </source>
</evidence>
<organism evidence="1 2">
    <name type="scientific">Cetraspora pellucida</name>
    <dbReference type="NCBI Taxonomy" id="1433469"/>
    <lineage>
        <taxon>Eukaryota</taxon>
        <taxon>Fungi</taxon>
        <taxon>Fungi incertae sedis</taxon>
        <taxon>Mucoromycota</taxon>
        <taxon>Glomeromycotina</taxon>
        <taxon>Glomeromycetes</taxon>
        <taxon>Diversisporales</taxon>
        <taxon>Gigasporaceae</taxon>
        <taxon>Cetraspora</taxon>
    </lineage>
</organism>
<dbReference type="EMBL" id="CAJVPW010001428">
    <property type="protein sequence ID" value="CAG8483795.1"/>
    <property type="molecule type" value="Genomic_DNA"/>
</dbReference>
<comment type="caution">
    <text evidence="1">The sequence shown here is derived from an EMBL/GenBank/DDBJ whole genome shotgun (WGS) entry which is preliminary data.</text>
</comment>
<keyword evidence="2" id="KW-1185">Reference proteome</keyword>
<protein>
    <submittedName>
        <fullName evidence="1">4288_t:CDS:1</fullName>
    </submittedName>
</protein>
<sequence length="376" mass="43056">MSELTSSTENRLKIEQKMTDDDYSNLVKKITSRDTYFVLSPKQLERIKQISETIFKLANETLLEIIKQNEVEPWMESRYGVVKSLWKNGQTGINLIRIDFAWDQEKNFKVLELNTANQSCWIIANLVEKETSADQIGIPLAPQPMFHANYVLNKLGPNVAIIIIDTMIECDLLTRQIESLGGQAKTFYLTEVVIQDIIDFAPTGLFWRCHTGLIERSDLIFKLSNLGLPQIPSFECMFISGDKSFLSILNDRDVTNAIPKTYVLSKSDLTKNLNLLEQHKAVLKAGDSSRGREIVIGKNLENSWEDKLKEVMNSNKEWIMQELCYLQYTKDNRYEDISVFVADGIVQGFMSRISDTEIINIPQGGFFQPVILKYDD</sequence>
<reference evidence="1" key="1">
    <citation type="submission" date="2021-06" db="EMBL/GenBank/DDBJ databases">
        <authorList>
            <person name="Kallberg Y."/>
            <person name="Tangrot J."/>
            <person name="Rosling A."/>
        </authorList>
    </citation>
    <scope>NUCLEOTIDE SEQUENCE</scope>
    <source>
        <strain evidence="1">28 12/20/2015</strain>
    </source>
</reference>
<dbReference type="Proteomes" id="UP000789366">
    <property type="component" value="Unassembled WGS sequence"/>
</dbReference>
<evidence type="ECO:0000313" key="2">
    <source>
        <dbReference type="Proteomes" id="UP000789366"/>
    </source>
</evidence>
<proteinExistence type="predicted"/>
<accession>A0ACA9KNF4</accession>
<gene>
    <name evidence="1" type="ORF">SPELUC_LOCUS2244</name>
</gene>